<comment type="caution">
    <text evidence="2">The sequence shown here is derived from an EMBL/GenBank/DDBJ whole genome shotgun (WGS) entry which is preliminary data.</text>
</comment>
<organism evidence="2 3">
    <name type="scientific">Alligator mississippiensis</name>
    <name type="common">American alligator</name>
    <dbReference type="NCBI Taxonomy" id="8496"/>
    <lineage>
        <taxon>Eukaryota</taxon>
        <taxon>Metazoa</taxon>
        <taxon>Chordata</taxon>
        <taxon>Craniata</taxon>
        <taxon>Vertebrata</taxon>
        <taxon>Euteleostomi</taxon>
        <taxon>Archelosauria</taxon>
        <taxon>Archosauria</taxon>
        <taxon>Crocodylia</taxon>
        <taxon>Alligatoridae</taxon>
        <taxon>Alligatorinae</taxon>
        <taxon>Alligator</taxon>
    </lineage>
</organism>
<name>A0A151N3W5_ALLMI</name>
<dbReference type="AlphaFoldDB" id="A0A151N3W5"/>
<feature type="compositionally biased region" description="Polar residues" evidence="1">
    <location>
        <begin position="1"/>
        <end position="19"/>
    </location>
</feature>
<evidence type="ECO:0000313" key="2">
    <source>
        <dbReference type="EMBL" id="KYO31468.1"/>
    </source>
</evidence>
<feature type="region of interest" description="Disordered" evidence="1">
    <location>
        <begin position="1"/>
        <end position="24"/>
    </location>
</feature>
<protein>
    <submittedName>
        <fullName evidence="2">Uncharacterized protein</fullName>
    </submittedName>
</protein>
<dbReference type="Proteomes" id="UP000050525">
    <property type="component" value="Unassembled WGS sequence"/>
</dbReference>
<proteinExistence type="predicted"/>
<gene>
    <name evidence="2" type="ORF">Y1Q_0006051</name>
</gene>
<keyword evidence="3" id="KW-1185">Reference proteome</keyword>
<reference evidence="2 3" key="1">
    <citation type="journal article" date="2012" name="Genome Biol.">
        <title>Sequencing three crocodilian genomes to illuminate the evolution of archosaurs and amniotes.</title>
        <authorList>
            <person name="St John J.A."/>
            <person name="Braun E.L."/>
            <person name="Isberg S.R."/>
            <person name="Miles L.G."/>
            <person name="Chong A.Y."/>
            <person name="Gongora J."/>
            <person name="Dalzell P."/>
            <person name="Moran C."/>
            <person name="Bed'hom B."/>
            <person name="Abzhanov A."/>
            <person name="Burgess S.C."/>
            <person name="Cooksey A.M."/>
            <person name="Castoe T.A."/>
            <person name="Crawford N.G."/>
            <person name="Densmore L.D."/>
            <person name="Drew J.C."/>
            <person name="Edwards S.V."/>
            <person name="Faircloth B.C."/>
            <person name="Fujita M.K."/>
            <person name="Greenwold M.J."/>
            <person name="Hoffmann F.G."/>
            <person name="Howard J.M."/>
            <person name="Iguchi T."/>
            <person name="Janes D.E."/>
            <person name="Khan S.Y."/>
            <person name="Kohno S."/>
            <person name="de Koning A.J."/>
            <person name="Lance S.L."/>
            <person name="McCarthy F.M."/>
            <person name="McCormack J.E."/>
            <person name="Merchant M.E."/>
            <person name="Peterson D.G."/>
            <person name="Pollock D.D."/>
            <person name="Pourmand N."/>
            <person name="Raney B.J."/>
            <person name="Roessler K.A."/>
            <person name="Sanford J.R."/>
            <person name="Sawyer R.H."/>
            <person name="Schmidt C.J."/>
            <person name="Triplett E.W."/>
            <person name="Tuberville T.D."/>
            <person name="Venegas-Anaya M."/>
            <person name="Howard J.T."/>
            <person name="Jarvis E.D."/>
            <person name="Guillette L.J.Jr."/>
            <person name="Glenn T.C."/>
            <person name="Green R.E."/>
            <person name="Ray D.A."/>
        </authorList>
    </citation>
    <scope>NUCLEOTIDE SEQUENCE [LARGE SCALE GENOMIC DNA]</scope>
    <source>
        <strain evidence="2">KSC_2009_1</strain>
    </source>
</reference>
<sequence>MQEPQPQSSGGERQPGHTSRGSRHFRTLATAVRGSAHLQSLVDRSLLSLGLPTETDGQDFQKQLLISDTQHDTA</sequence>
<accession>A0A151N3W5</accession>
<dbReference type="EMBL" id="AKHW03004073">
    <property type="protein sequence ID" value="KYO31468.1"/>
    <property type="molecule type" value="Genomic_DNA"/>
</dbReference>
<evidence type="ECO:0000313" key="3">
    <source>
        <dbReference type="Proteomes" id="UP000050525"/>
    </source>
</evidence>
<evidence type="ECO:0000256" key="1">
    <source>
        <dbReference type="SAM" id="MobiDB-lite"/>
    </source>
</evidence>